<dbReference type="InterPro" id="IPR011009">
    <property type="entry name" value="Kinase-like_dom_sf"/>
</dbReference>
<dbReference type="Pfam" id="PF00069">
    <property type="entry name" value="Pkinase"/>
    <property type="match status" value="1"/>
</dbReference>
<sequence>MAPRISSISDLENLVEEFDSTDGSPQLEFIRTVWIAIDTDDNAFYGQKKVRKYDISLEQFQQGLEPIPDDWAFPAYTSDLTIAPNEGIVPEGLYLKRPPIRLFDPDDTLLKNPHPNIVRYHGCRVRRNRVTGLLLDAHSTDLNVLEKDKALLESIDRNSFVAGIESAIAHLHSLGLAHNDLNPANIMLGKSKEPILIDFDSCRPFGEGLLSGGTRGWTDEKLDTSAKENDLAAIPKIVKWLDDLS</sequence>
<evidence type="ECO:0000313" key="2">
    <source>
        <dbReference type="EMBL" id="KAK3356697.1"/>
    </source>
</evidence>
<comment type="caution">
    <text evidence="2">The sequence shown here is derived from an EMBL/GenBank/DDBJ whole genome shotgun (WGS) entry which is preliminary data.</text>
</comment>
<organism evidence="2 3">
    <name type="scientific">Lasiosphaeria hispida</name>
    <dbReference type="NCBI Taxonomy" id="260671"/>
    <lineage>
        <taxon>Eukaryota</taxon>
        <taxon>Fungi</taxon>
        <taxon>Dikarya</taxon>
        <taxon>Ascomycota</taxon>
        <taxon>Pezizomycotina</taxon>
        <taxon>Sordariomycetes</taxon>
        <taxon>Sordariomycetidae</taxon>
        <taxon>Sordariales</taxon>
        <taxon>Lasiosphaeriaceae</taxon>
        <taxon>Lasiosphaeria</taxon>
    </lineage>
</organism>
<accession>A0AAJ0MFH6</accession>
<dbReference type="GO" id="GO:0005524">
    <property type="term" value="F:ATP binding"/>
    <property type="evidence" value="ECO:0007669"/>
    <property type="project" value="InterPro"/>
</dbReference>
<reference evidence="2" key="1">
    <citation type="journal article" date="2023" name="Mol. Phylogenet. Evol.">
        <title>Genome-scale phylogeny and comparative genomics of the fungal order Sordariales.</title>
        <authorList>
            <person name="Hensen N."/>
            <person name="Bonometti L."/>
            <person name="Westerberg I."/>
            <person name="Brannstrom I.O."/>
            <person name="Guillou S."/>
            <person name="Cros-Aarteil S."/>
            <person name="Calhoun S."/>
            <person name="Haridas S."/>
            <person name="Kuo A."/>
            <person name="Mondo S."/>
            <person name="Pangilinan J."/>
            <person name="Riley R."/>
            <person name="LaButti K."/>
            <person name="Andreopoulos B."/>
            <person name="Lipzen A."/>
            <person name="Chen C."/>
            <person name="Yan M."/>
            <person name="Daum C."/>
            <person name="Ng V."/>
            <person name="Clum A."/>
            <person name="Steindorff A."/>
            <person name="Ohm R.A."/>
            <person name="Martin F."/>
            <person name="Silar P."/>
            <person name="Natvig D.O."/>
            <person name="Lalanne C."/>
            <person name="Gautier V."/>
            <person name="Ament-Velasquez S.L."/>
            <person name="Kruys A."/>
            <person name="Hutchinson M.I."/>
            <person name="Powell A.J."/>
            <person name="Barry K."/>
            <person name="Miller A.N."/>
            <person name="Grigoriev I.V."/>
            <person name="Debuchy R."/>
            <person name="Gladieux P."/>
            <person name="Hiltunen Thoren M."/>
            <person name="Johannesson H."/>
        </authorList>
    </citation>
    <scope>NUCLEOTIDE SEQUENCE</scope>
    <source>
        <strain evidence="2">CBS 955.72</strain>
    </source>
</reference>
<gene>
    <name evidence="2" type="ORF">B0T25DRAFT_621795</name>
</gene>
<reference evidence="2" key="2">
    <citation type="submission" date="2023-06" db="EMBL/GenBank/DDBJ databases">
        <authorList>
            <consortium name="Lawrence Berkeley National Laboratory"/>
            <person name="Haridas S."/>
            <person name="Hensen N."/>
            <person name="Bonometti L."/>
            <person name="Westerberg I."/>
            <person name="Brannstrom I.O."/>
            <person name="Guillou S."/>
            <person name="Cros-Aarteil S."/>
            <person name="Calhoun S."/>
            <person name="Kuo A."/>
            <person name="Mondo S."/>
            <person name="Pangilinan J."/>
            <person name="Riley R."/>
            <person name="Labutti K."/>
            <person name="Andreopoulos B."/>
            <person name="Lipzen A."/>
            <person name="Chen C."/>
            <person name="Yanf M."/>
            <person name="Daum C."/>
            <person name="Ng V."/>
            <person name="Clum A."/>
            <person name="Steindorff A."/>
            <person name="Ohm R."/>
            <person name="Martin F."/>
            <person name="Silar P."/>
            <person name="Natvig D."/>
            <person name="Lalanne C."/>
            <person name="Gautier V."/>
            <person name="Ament-Velasquez S.L."/>
            <person name="Kruys A."/>
            <person name="Hutchinson M.I."/>
            <person name="Powell A.J."/>
            <person name="Barry K."/>
            <person name="Miller A.N."/>
            <person name="Grigoriev I.V."/>
            <person name="Debuchy R."/>
            <person name="Gladieux P."/>
            <person name="Thoren M.H."/>
            <person name="Johannesson H."/>
        </authorList>
    </citation>
    <scope>NUCLEOTIDE SEQUENCE</scope>
    <source>
        <strain evidence="2">CBS 955.72</strain>
    </source>
</reference>
<feature type="domain" description="Protein kinase" evidence="1">
    <location>
        <begin position="1"/>
        <end position="245"/>
    </location>
</feature>
<dbReference type="GO" id="GO:0004672">
    <property type="term" value="F:protein kinase activity"/>
    <property type="evidence" value="ECO:0007669"/>
    <property type="project" value="InterPro"/>
</dbReference>
<keyword evidence="2" id="KW-0418">Kinase</keyword>
<keyword evidence="3" id="KW-1185">Reference proteome</keyword>
<evidence type="ECO:0000313" key="3">
    <source>
        <dbReference type="Proteomes" id="UP001275084"/>
    </source>
</evidence>
<dbReference type="InterPro" id="IPR000719">
    <property type="entry name" value="Prot_kinase_dom"/>
</dbReference>
<proteinExistence type="predicted"/>
<protein>
    <submittedName>
        <fullName evidence="2">Kinase-like domain-containing protein</fullName>
    </submittedName>
</protein>
<keyword evidence="2" id="KW-0808">Transferase</keyword>
<evidence type="ECO:0000259" key="1">
    <source>
        <dbReference type="PROSITE" id="PS50011"/>
    </source>
</evidence>
<name>A0AAJ0MFH6_9PEZI</name>
<dbReference type="PROSITE" id="PS50011">
    <property type="entry name" value="PROTEIN_KINASE_DOM"/>
    <property type="match status" value="1"/>
</dbReference>
<dbReference type="SUPFAM" id="SSF56112">
    <property type="entry name" value="Protein kinase-like (PK-like)"/>
    <property type="match status" value="1"/>
</dbReference>
<dbReference type="Gene3D" id="1.10.510.10">
    <property type="entry name" value="Transferase(Phosphotransferase) domain 1"/>
    <property type="match status" value="1"/>
</dbReference>
<dbReference type="EMBL" id="JAUIQD010000003">
    <property type="protein sequence ID" value="KAK3356697.1"/>
    <property type="molecule type" value="Genomic_DNA"/>
</dbReference>
<dbReference type="Proteomes" id="UP001275084">
    <property type="component" value="Unassembled WGS sequence"/>
</dbReference>
<dbReference type="AlphaFoldDB" id="A0AAJ0MFH6"/>